<sequence length="290" mass="32143">MGCSDFEIQSDDRIKEMVEKEAQHLPGDDYLKRLRSGDLNLSVRRDALDWILKASAHYHFGPLSFCLSINYLDRFLSVYDLPKGKTWTVQLLAVACLSIAAKMEETKVPAPVDLQVGEPKFVFEARTIYRMERINGGWWGEMDAGIDFLEFRPSEIAAAVAISVSGYMQTVAIDKAISSFTFVEKGRVLKCVELVKNLSFINGAAAAVTTQQHSSASSTMPQSPIGVLDAASCLSYKSEEITVGSNANSSPYIKRRKHDDSDNTTATKLHNHNRVSSEFTPSLTFFSPNN</sequence>
<evidence type="ECO:0000313" key="8">
    <source>
        <dbReference type="EMBL" id="KAE8671507.1"/>
    </source>
</evidence>
<dbReference type="PROSITE" id="PS00292">
    <property type="entry name" value="CYCLINS"/>
    <property type="match status" value="1"/>
</dbReference>
<dbReference type="AlphaFoldDB" id="A0A6A2YDC5"/>
<dbReference type="InterPro" id="IPR004367">
    <property type="entry name" value="Cyclin_C-dom"/>
</dbReference>
<dbReference type="GO" id="GO:0016301">
    <property type="term" value="F:kinase activity"/>
    <property type="evidence" value="ECO:0007669"/>
    <property type="project" value="UniProtKB-KW"/>
</dbReference>
<evidence type="ECO:0000313" key="9">
    <source>
        <dbReference type="Proteomes" id="UP000436088"/>
    </source>
</evidence>
<dbReference type="Gene3D" id="1.10.472.10">
    <property type="entry name" value="Cyclin-like"/>
    <property type="match status" value="2"/>
</dbReference>
<feature type="region of interest" description="Disordered" evidence="6">
    <location>
        <begin position="245"/>
        <end position="267"/>
    </location>
</feature>
<gene>
    <name evidence="8" type="ORF">F3Y22_tig00111947pilonHSYRG00154</name>
</gene>
<keyword evidence="9" id="KW-1185">Reference proteome</keyword>
<dbReference type="EMBL" id="VEPZ02001468">
    <property type="protein sequence ID" value="KAE8671507.1"/>
    <property type="molecule type" value="Genomic_DNA"/>
</dbReference>
<organism evidence="8 9">
    <name type="scientific">Hibiscus syriacus</name>
    <name type="common">Rose of Sharon</name>
    <dbReference type="NCBI Taxonomy" id="106335"/>
    <lineage>
        <taxon>Eukaryota</taxon>
        <taxon>Viridiplantae</taxon>
        <taxon>Streptophyta</taxon>
        <taxon>Embryophyta</taxon>
        <taxon>Tracheophyta</taxon>
        <taxon>Spermatophyta</taxon>
        <taxon>Magnoliopsida</taxon>
        <taxon>eudicotyledons</taxon>
        <taxon>Gunneridae</taxon>
        <taxon>Pentapetalae</taxon>
        <taxon>rosids</taxon>
        <taxon>malvids</taxon>
        <taxon>Malvales</taxon>
        <taxon>Malvaceae</taxon>
        <taxon>Malvoideae</taxon>
        <taxon>Hibiscus</taxon>
    </lineage>
</organism>
<reference evidence="8" key="1">
    <citation type="submission" date="2019-09" db="EMBL/GenBank/DDBJ databases">
        <title>Draft genome information of white flower Hibiscus syriacus.</title>
        <authorList>
            <person name="Kim Y.-M."/>
        </authorList>
    </citation>
    <scope>NUCLEOTIDE SEQUENCE [LARGE SCALE GENOMIC DNA]</scope>
    <source>
        <strain evidence="8">YM2019G1</strain>
    </source>
</reference>
<dbReference type="InterPro" id="IPR048258">
    <property type="entry name" value="Cyclins_cyclin-box"/>
</dbReference>
<feature type="domain" description="Cyclin-like" evidence="7">
    <location>
        <begin position="49"/>
        <end position="137"/>
    </location>
</feature>
<comment type="similarity">
    <text evidence="1">Belongs to the cyclin family. Cyclin D subfamily.</text>
</comment>
<proteinExistence type="inferred from homology"/>
<evidence type="ECO:0000256" key="4">
    <source>
        <dbReference type="ARBA" id="ARBA00023306"/>
    </source>
</evidence>
<dbReference type="FunFam" id="1.10.472.10:FF:000060">
    <property type="entry name" value="D6-type cyclin"/>
    <property type="match status" value="1"/>
</dbReference>
<evidence type="ECO:0000256" key="5">
    <source>
        <dbReference type="RuleBase" id="RU000383"/>
    </source>
</evidence>
<dbReference type="InterPro" id="IPR036915">
    <property type="entry name" value="Cyclin-like_sf"/>
</dbReference>
<evidence type="ECO:0000256" key="3">
    <source>
        <dbReference type="ARBA" id="ARBA00023127"/>
    </source>
</evidence>
<keyword evidence="4" id="KW-0131">Cell cycle</keyword>
<dbReference type="InterPro" id="IPR006671">
    <property type="entry name" value="Cyclin_N"/>
</dbReference>
<dbReference type="GO" id="GO:0051301">
    <property type="term" value="P:cell division"/>
    <property type="evidence" value="ECO:0007669"/>
    <property type="project" value="UniProtKB-KW"/>
</dbReference>
<accession>A0A6A2YDC5</accession>
<evidence type="ECO:0000256" key="6">
    <source>
        <dbReference type="SAM" id="MobiDB-lite"/>
    </source>
</evidence>
<evidence type="ECO:0000256" key="1">
    <source>
        <dbReference type="ARBA" id="ARBA00009065"/>
    </source>
</evidence>
<dbReference type="Pfam" id="PF00134">
    <property type="entry name" value="Cyclin_N"/>
    <property type="match status" value="1"/>
</dbReference>
<keyword evidence="3 5" id="KW-0195">Cyclin</keyword>
<dbReference type="SMART" id="SM00385">
    <property type="entry name" value="CYCLIN"/>
    <property type="match status" value="1"/>
</dbReference>
<evidence type="ECO:0000259" key="7">
    <source>
        <dbReference type="SMART" id="SM00385"/>
    </source>
</evidence>
<dbReference type="PANTHER" id="PTHR10177">
    <property type="entry name" value="CYCLINS"/>
    <property type="match status" value="1"/>
</dbReference>
<dbReference type="InterPro" id="IPR013763">
    <property type="entry name" value="Cyclin-like_dom"/>
</dbReference>
<dbReference type="CDD" id="cd20543">
    <property type="entry name" value="CYCLIN_AtCycD-like_rpt1"/>
    <property type="match status" value="1"/>
</dbReference>
<dbReference type="SUPFAM" id="SSF47954">
    <property type="entry name" value="Cyclin-like"/>
    <property type="match status" value="1"/>
</dbReference>
<comment type="caution">
    <text evidence="8">The sequence shown here is derived from an EMBL/GenBank/DDBJ whole genome shotgun (WGS) entry which is preliminary data.</text>
</comment>
<dbReference type="Proteomes" id="UP000436088">
    <property type="component" value="Unassembled WGS sequence"/>
</dbReference>
<dbReference type="Pfam" id="PF02984">
    <property type="entry name" value="Cyclin_C"/>
    <property type="match status" value="1"/>
</dbReference>
<keyword evidence="2" id="KW-0132">Cell division</keyword>
<protein>
    <submittedName>
        <fullName evidence="8">6-phosphofructokinase 5</fullName>
    </submittedName>
</protein>
<dbReference type="InterPro" id="IPR039361">
    <property type="entry name" value="Cyclin"/>
</dbReference>
<evidence type="ECO:0000256" key="2">
    <source>
        <dbReference type="ARBA" id="ARBA00022618"/>
    </source>
</evidence>
<name>A0A6A2YDC5_HIBSY</name>